<feature type="transmembrane region" description="Helical" evidence="1">
    <location>
        <begin position="98"/>
        <end position="119"/>
    </location>
</feature>
<dbReference type="EMBL" id="WNZW01000002">
    <property type="protein sequence ID" value="MUG45465.1"/>
    <property type="molecule type" value="Genomic_DNA"/>
</dbReference>
<protein>
    <submittedName>
        <fullName evidence="2">ABC-2 transporter permease</fullName>
    </submittedName>
</protein>
<keyword evidence="1" id="KW-0812">Transmembrane</keyword>
<dbReference type="AlphaFoldDB" id="A0A7X3CNY8"/>
<feature type="transmembrane region" description="Helical" evidence="1">
    <location>
        <begin position="21"/>
        <end position="39"/>
    </location>
</feature>
<keyword evidence="1" id="KW-1133">Transmembrane helix</keyword>
<dbReference type="InterPro" id="IPR025699">
    <property type="entry name" value="ABC2_memb-like"/>
</dbReference>
<gene>
    <name evidence="2" type="ORF">GNP95_10685</name>
</gene>
<evidence type="ECO:0000313" key="3">
    <source>
        <dbReference type="Proteomes" id="UP000447876"/>
    </source>
</evidence>
<comment type="caution">
    <text evidence="2">The sequence shown here is derived from an EMBL/GenBank/DDBJ whole genome shotgun (WGS) entry which is preliminary data.</text>
</comment>
<sequence length="226" mass="25789">MVKKELTGMLKLLFMELYTQKKIAFLIPIIMFPLFLTLGDRISGSGLFPTIIFSLAVGFISYFLTSYSNSNTGETEKLQYKLLLSLPLSRKMIIAAKYATIFLWWLISYIWLILVLLLLKYAAGIHMEQPILNWEVAFLSLCCSYFMNAIFYPLYFRYGYRTANIIGIMVFFTLSNFAGKLGSLDPSSQAFASLLAYPLTTFASLTAVLVLFTYLISLLIFIKTDY</sequence>
<accession>A0A7X3CNY8</accession>
<feature type="transmembrane region" description="Helical" evidence="1">
    <location>
        <begin position="162"/>
        <end position="179"/>
    </location>
</feature>
<evidence type="ECO:0000313" key="2">
    <source>
        <dbReference type="EMBL" id="MUG45465.1"/>
    </source>
</evidence>
<feature type="transmembrane region" description="Helical" evidence="1">
    <location>
        <begin position="45"/>
        <end position="64"/>
    </location>
</feature>
<keyword evidence="1" id="KW-0472">Membrane</keyword>
<organism evidence="2 3">
    <name type="scientific">Paenibacillus woosongensis</name>
    <dbReference type="NCBI Taxonomy" id="307580"/>
    <lineage>
        <taxon>Bacteria</taxon>
        <taxon>Bacillati</taxon>
        <taxon>Bacillota</taxon>
        <taxon>Bacilli</taxon>
        <taxon>Bacillales</taxon>
        <taxon>Paenibacillaceae</taxon>
        <taxon>Paenibacillus</taxon>
    </lineage>
</organism>
<feature type="transmembrane region" description="Helical" evidence="1">
    <location>
        <begin position="199"/>
        <end position="222"/>
    </location>
</feature>
<evidence type="ECO:0000256" key="1">
    <source>
        <dbReference type="SAM" id="Phobius"/>
    </source>
</evidence>
<feature type="transmembrane region" description="Helical" evidence="1">
    <location>
        <begin position="131"/>
        <end position="155"/>
    </location>
</feature>
<dbReference type="Proteomes" id="UP000447876">
    <property type="component" value="Unassembled WGS sequence"/>
</dbReference>
<dbReference type="OrthoDB" id="2440457at2"/>
<reference evidence="2 3" key="1">
    <citation type="submission" date="2019-11" db="EMBL/GenBank/DDBJ databases">
        <title>Draft genome sequences of five Paenibacillus species of dairy origin.</title>
        <authorList>
            <person name="Olajide A.M."/>
            <person name="Chen S."/>
            <person name="Lapointe G."/>
        </authorList>
    </citation>
    <scope>NUCLEOTIDE SEQUENCE [LARGE SCALE GENOMIC DNA]</scope>
    <source>
        <strain evidence="2 3">12CR55</strain>
    </source>
</reference>
<proteinExistence type="predicted"/>
<dbReference type="Pfam" id="PF13346">
    <property type="entry name" value="ABC2_membrane_5"/>
    <property type="match status" value="1"/>
</dbReference>
<dbReference type="PANTHER" id="PTHR41309">
    <property type="entry name" value="MEMBRANE PROTEIN-RELATED"/>
    <property type="match status" value="1"/>
</dbReference>
<name>A0A7X3CNY8_9BACL</name>
<dbReference type="PANTHER" id="PTHR41309:SF2">
    <property type="entry name" value="MEMBRANE PROTEIN"/>
    <property type="match status" value="1"/>
</dbReference>